<feature type="domain" description="WWE" evidence="2">
    <location>
        <begin position="117"/>
        <end position="207"/>
    </location>
</feature>
<dbReference type="Pfam" id="PF02825">
    <property type="entry name" value="WWE"/>
    <property type="match status" value="1"/>
</dbReference>
<feature type="compositionally biased region" description="Low complexity" evidence="1">
    <location>
        <begin position="234"/>
        <end position="246"/>
    </location>
</feature>
<dbReference type="InterPro" id="IPR008893">
    <property type="entry name" value="WGR_domain"/>
</dbReference>
<keyword evidence="5" id="KW-1185">Reference proteome</keyword>
<dbReference type="Pfam" id="PF19060">
    <property type="entry name" value="DVNP"/>
    <property type="match status" value="1"/>
</dbReference>
<dbReference type="EMBL" id="CAXAMM010039263">
    <property type="protein sequence ID" value="CAK9085238.1"/>
    <property type="molecule type" value="Genomic_DNA"/>
</dbReference>
<feature type="compositionally biased region" description="Basic and acidic residues" evidence="1">
    <location>
        <begin position="305"/>
        <end position="314"/>
    </location>
</feature>
<dbReference type="Proteomes" id="UP001642464">
    <property type="component" value="Unassembled WGS sequence"/>
</dbReference>
<feature type="compositionally biased region" description="Basic residues" evidence="1">
    <location>
        <begin position="210"/>
        <end position="233"/>
    </location>
</feature>
<comment type="caution">
    <text evidence="4">The sequence shown here is derived from an EMBL/GenBank/DDBJ whole genome shotgun (WGS) entry which is preliminary data.</text>
</comment>
<evidence type="ECO:0000259" key="2">
    <source>
        <dbReference type="PROSITE" id="PS50918"/>
    </source>
</evidence>
<dbReference type="InterPro" id="IPR037197">
    <property type="entry name" value="WWE_dom_sf"/>
</dbReference>
<evidence type="ECO:0000256" key="1">
    <source>
        <dbReference type="SAM" id="MobiDB-lite"/>
    </source>
</evidence>
<evidence type="ECO:0000313" key="4">
    <source>
        <dbReference type="EMBL" id="CAK9085238.1"/>
    </source>
</evidence>
<dbReference type="InterPro" id="IPR018123">
    <property type="entry name" value="WWE-dom_subgr"/>
</dbReference>
<dbReference type="SMART" id="SM00678">
    <property type="entry name" value="WWE"/>
    <property type="match status" value="1"/>
</dbReference>
<evidence type="ECO:0000259" key="3">
    <source>
        <dbReference type="PROSITE" id="PS51977"/>
    </source>
</evidence>
<feature type="region of interest" description="Disordered" evidence="1">
    <location>
        <begin position="198"/>
        <end position="323"/>
    </location>
</feature>
<sequence>MALDHLKAIDKDLAERVSVVKDLDLRLVLIDASKKVDKFYHLQGLEEHSTEPCFYRFSCWGDTGSRGEPLKSSKQVSGPLSEEQMRREVEEIFETKTGCKLLDLKARDRAAVGKYWLQHRPVADEKTSFMWEYYVDDGVDGKRKGWHPYKEEASEEVEKLYLKHVANDKESRTAAGTISSGCFTYKVDFKKMTQQNTKTGKVRTIQRSAKVSKSKPKAKRSKVATTSTRKHGGTVKTSASKTTVKKTVLKETAKRKDPKPEVAKAKAKATKDPKGTKKTSPIASGKHAKSKVWSGKSLKTSSGLKKGDLKKNMDGKLVSKRKSEAGRNAFARVACWIAACKQARAELGITGFVAVKKGTPLYEKAKELYPTAKPHVLKVLKPQE</sequence>
<organism evidence="4 5">
    <name type="scientific">Durusdinium trenchii</name>
    <dbReference type="NCBI Taxonomy" id="1381693"/>
    <lineage>
        <taxon>Eukaryota</taxon>
        <taxon>Sar</taxon>
        <taxon>Alveolata</taxon>
        <taxon>Dinophyceae</taxon>
        <taxon>Suessiales</taxon>
        <taxon>Symbiodiniaceae</taxon>
        <taxon>Durusdinium</taxon>
    </lineage>
</organism>
<feature type="domain" description="WGR" evidence="3">
    <location>
        <begin position="16"/>
        <end position="115"/>
    </location>
</feature>
<dbReference type="PROSITE" id="PS50918">
    <property type="entry name" value="WWE"/>
    <property type="match status" value="1"/>
</dbReference>
<evidence type="ECO:0000313" key="5">
    <source>
        <dbReference type="Proteomes" id="UP001642464"/>
    </source>
</evidence>
<dbReference type="InterPro" id="IPR004170">
    <property type="entry name" value="WWE_dom"/>
</dbReference>
<dbReference type="Gene3D" id="3.30.720.50">
    <property type="match status" value="1"/>
</dbReference>
<dbReference type="PROSITE" id="PS51977">
    <property type="entry name" value="WGR"/>
    <property type="match status" value="1"/>
</dbReference>
<keyword evidence="4" id="KW-0543">Viral nucleoprotein</keyword>
<proteinExistence type="predicted"/>
<feature type="compositionally biased region" description="Basic and acidic residues" evidence="1">
    <location>
        <begin position="248"/>
        <end position="275"/>
    </location>
</feature>
<feature type="compositionally biased region" description="Low complexity" evidence="1">
    <location>
        <begin position="294"/>
        <end position="304"/>
    </location>
</feature>
<dbReference type="InterPro" id="IPR043928">
    <property type="entry name" value="DNVP"/>
</dbReference>
<keyword evidence="4" id="KW-0946">Virion</keyword>
<dbReference type="SUPFAM" id="SSF142921">
    <property type="entry name" value="WGR domain-like"/>
    <property type="match status" value="1"/>
</dbReference>
<protein>
    <submittedName>
        <fullName evidence="4">Dinoflagellate viral nucleoprotein 5 (DNVP5)</fullName>
    </submittedName>
</protein>
<accession>A0ABP0QC92</accession>
<gene>
    <name evidence="4" type="ORF">SCF082_LOCUS40381</name>
</gene>
<name>A0ABP0QC92_9DINO</name>
<dbReference type="InterPro" id="IPR036930">
    <property type="entry name" value="WGR_dom_sf"/>
</dbReference>
<reference evidence="4 5" key="1">
    <citation type="submission" date="2024-02" db="EMBL/GenBank/DDBJ databases">
        <authorList>
            <person name="Chen Y."/>
            <person name="Shah S."/>
            <person name="Dougan E. K."/>
            <person name="Thang M."/>
            <person name="Chan C."/>
        </authorList>
    </citation>
    <scope>NUCLEOTIDE SEQUENCE [LARGE SCALE GENOMIC DNA]</scope>
</reference>
<dbReference type="SUPFAM" id="SSF117839">
    <property type="entry name" value="WWE domain"/>
    <property type="match status" value="1"/>
</dbReference>